<feature type="region of interest" description="Disordered" evidence="1">
    <location>
        <begin position="169"/>
        <end position="233"/>
    </location>
</feature>
<evidence type="ECO:0000256" key="1">
    <source>
        <dbReference type="SAM" id="MobiDB-lite"/>
    </source>
</evidence>
<dbReference type="PANTHER" id="PTHR28027">
    <property type="entry name" value="TRANSCRIPTIONAL REGULATOR MIT1"/>
    <property type="match status" value="1"/>
</dbReference>
<protein>
    <recommendedName>
        <fullName evidence="4">cAMP-independent regulatory protein pac2</fullName>
    </recommendedName>
</protein>
<sequence length="262" mass="29119">MTGKERSRPKTRAALGDGATETYYGDVRTSYDALKLIEACRTGLLRRVTRRLSRKERRSIRSGSVFVWDEKEAGITRWTDGKSWSSTRLSGGFSVWKELNDDEPSETDKDTRTKDGLLKRLYSTTTSTGLRLHLVSYISLRAIRPDLPQPASDPSLGAAMPLRETYPESGLHLESNGTKSRITPSRDAVLPDAPPSVHQESCTSSRSLDADMGCRRPASTPERQHLSSSIDVDPRAESVELAKTRAAEDAAMMSKLNRAFWT</sequence>
<evidence type="ECO:0000313" key="2">
    <source>
        <dbReference type="EMBL" id="KAF4505841.1"/>
    </source>
</evidence>
<reference evidence="2 3" key="1">
    <citation type="journal article" date="2020" name="Genome Biol. Evol.">
        <title>A new high-quality draft genome assembly of the Chinese cordyceps Ophiocordyceps sinensis.</title>
        <authorList>
            <person name="Shu R."/>
            <person name="Zhang J."/>
            <person name="Meng Q."/>
            <person name="Zhang H."/>
            <person name="Zhou G."/>
            <person name="Li M."/>
            <person name="Wu P."/>
            <person name="Zhao Y."/>
            <person name="Chen C."/>
            <person name="Qin Q."/>
        </authorList>
    </citation>
    <scope>NUCLEOTIDE SEQUENCE [LARGE SCALE GENOMIC DNA]</scope>
    <source>
        <strain evidence="2 3">IOZ07</strain>
    </source>
</reference>
<gene>
    <name evidence="2" type="ORF">G6O67_007751</name>
</gene>
<comment type="caution">
    <text evidence="2">The sequence shown here is derived from an EMBL/GenBank/DDBJ whole genome shotgun (WGS) entry which is preliminary data.</text>
</comment>
<dbReference type="GO" id="GO:0003677">
    <property type="term" value="F:DNA binding"/>
    <property type="evidence" value="ECO:0007669"/>
    <property type="project" value="TreeGrafter"/>
</dbReference>
<dbReference type="AlphaFoldDB" id="A0A8H4PM38"/>
<dbReference type="Pfam" id="PF09729">
    <property type="entry name" value="Gti1_Pac2"/>
    <property type="match status" value="1"/>
</dbReference>
<feature type="compositionally biased region" description="Polar residues" evidence="1">
    <location>
        <begin position="198"/>
        <end position="207"/>
    </location>
</feature>
<evidence type="ECO:0000313" key="3">
    <source>
        <dbReference type="Proteomes" id="UP000557566"/>
    </source>
</evidence>
<dbReference type="EMBL" id="JAAVMX010000008">
    <property type="protein sequence ID" value="KAF4505841.1"/>
    <property type="molecule type" value="Genomic_DNA"/>
</dbReference>
<accession>A0A8H4PM38</accession>
<dbReference type="PANTHER" id="PTHR28027:SF1">
    <property type="entry name" value="CAMP INDEPENDENT REGULATORY PROTEIN (AFU_ORTHOLOGUE AFUA_3G09640)"/>
    <property type="match status" value="1"/>
</dbReference>
<dbReference type="OrthoDB" id="5572844at2759"/>
<dbReference type="Proteomes" id="UP000557566">
    <property type="component" value="Unassembled WGS sequence"/>
</dbReference>
<dbReference type="InterPro" id="IPR018608">
    <property type="entry name" value="Gti1/Pac2"/>
</dbReference>
<evidence type="ECO:0008006" key="4">
    <source>
        <dbReference type="Google" id="ProtNLM"/>
    </source>
</evidence>
<name>A0A8H4PM38_9HYPO</name>
<organism evidence="2 3">
    <name type="scientific">Ophiocordyceps sinensis</name>
    <dbReference type="NCBI Taxonomy" id="72228"/>
    <lineage>
        <taxon>Eukaryota</taxon>
        <taxon>Fungi</taxon>
        <taxon>Dikarya</taxon>
        <taxon>Ascomycota</taxon>
        <taxon>Pezizomycotina</taxon>
        <taxon>Sordariomycetes</taxon>
        <taxon>Hypocreomycetidae</taxon>
        <taxon>Hypocreales</taxon>
        <taxon>Ophiocordycipitaceae</taxon>
        <taxon>Ophiocordyceps</taxon>
    </lineage>
</organism>
<proteinExistence type="predicted"/>
<keyword evidence="3" id="KW-1185">Reference proteome</keyword>